<evidence type="ECO:0000313" key="2">
    <source>
        <dbReference type="Proteomes" id="UP000800097"/>
    </source>
</evidence>
<protein>
    <recommendedName>
        <fullName evidence="3">F-box domain-containing protein</fullName>
    </recommendedName>
</protein>
<reference evidence="1" key="1">
    <citation type="journal article" date="2020" name="Stud. Mycol.">
        <title>101 Dothideomycetes genomes: a test case for predicting lifestyles and emergence of pathogens.</title>
        <authorList>
            <person name="Haridas S."/>
            <person name="Albert R."/>
            <person name="Binder M."/>
            <person name="Bloem J."/>
            <person name="Labutti K."/>
            <person name="Salamov A."/>
            <person name="Andreopoulos B."/>
            <person name="Baker S."/>
            <person name="Barry K."/>
            <person name="Bills G."/>
            <person name="Bluhm B."/>
            <person name="Cannon C."/>
            <person name="Castanera R."/>
            <person name="Culley D."/>
            <person name="Daum C."/>
            <person name="Ezra D."/>
            <person name="Gonzalez J."/>
            <person name="Henrissat B."/>
            <person name="Kuo A."/>
            <person name="Liang C."/>
            <person name="Lipzen A."/>
            <person name="Lutzoni F."/>
            <person name="Magnuson J."/>
            <person name="Mondo S."/>
            <person name="Nolan M."/>
            <person name="Ohm R."/>
            <person name="Pangilinan J."/>
            <person name="Park H.-J."/>
            <person name="Ramirez L."/>
            <person name="Alfaro M."/>
            <person name="Sun H."/>
            <person name="Tritt A."/>
            <person name="Yoshinaga Y."/>
            <person name="Zwiers L.-H."/>
            <person name="Turgeon B."/>
            <person name="Goodwin S."/>
            <person name="Spatafora J."/>
            <person name="Crous P."/>
            <person name="Grigoriev I."/>
        </authorList>
    </citation>
    <scope>NUCLEOTIDE SEQUENCE</scope>
    <source>
        <strain evidence="1">CBS 379.55</strain>
    </source>
</reference>
<evidence type="ECO:0008006" key="3">
    <source>
        <dbReference type="Google" id="ProtNLM"/>
    </source>
</evidence>
<dbReference type="RefSeq" id="XP_033658168.1">
    <property type="nucleotide sequence ID" value="XM_033794788.1"/>
</dbReference>
<dbReference type="Proteomes" id="UP000800097">
    <property type="component" value="Unassembled WGS sequence"/>
</dbReference>
<dbReference type="GeneID" id="54547963"/>
<proteinExistence type="predicted"/>
<name>A0A6A6JVJ8_WESOR</name>
<gene>
    <name evidence="1" type="ORF">EI97DRAFT_346432</name>
</gene>
<dbReference type="OrthoDB" id="2322499at2759"/>
<feature type="non-terminal residue" evidence="1">
    <location>
        <position position="1"/>
    </location>
</feature>
<dbReference type="EMBL" id="ML986484">
    <property type="protein sequence ID" value="KAF2280630.1"/>
    <property type="molecule type" value="Genomic_DNA"/>
</dbReference>
<feature type="non-terminal residue" evidence="1">
    <location>
        <position position="297"/>
    </location>
</feature>
<organism evidence="1 2">
    <name type="scientific">Westerdykella ornata</name>
    <dbReference type="NCBI Taxonomy" id="318751"/>
    <lineage>
        <taxon>Eukaryota</taxon>
        <taxon>Fungi</taxon>
        <taxon>Dikarya</taxon>
        <taxon>Ascomycota</taxon>
        <taxon>Pezizomycotina</taxon>
        <taxon>Dothideomycetes</taxon>
        <taxon>Pleosporomycetidae</taxon>
        <taxon>Pleosporales</taxon>
        <taxon>Sporormiaceae</taxon>
        <taxon>Westerdykella</taxon>
    </lineage>
</organism>
<accession>A0A6A6JVJ8</accession>
<evidence type="ECO:0000313" key="1">
    <source>
        <dbReference type="EMBL" id="KAF2280630.1"/>
    </source>
</evidence>
<sequence>RPCRFRVNRPVGRSLDIDCWFLILCYCHPALLLELYQDVAPFYRLLRDNPMVWKHSRINCFGHALPQPPSDLSEFQYARLRHGTGCMSCGRSASRKTYWAFLRRWCKACFQSKTIPQEETVPFFRDQNGQDLFYLQSCLDFAYIDSWGNYAGVAPYFAQSWSSVQRPHKIVYLRRDVQAIVEEYAQRSRENPAPWPADAGSWATTKSDAAARRRRFAHDMERWEVTCRTEKRQDNSCRKAQRREYFVNMALQLSPPITLQEMEKCPSFLRAIAIPREPKNSSWMQLRPKLELEVEQL</sequence>
<dbReference type="AlphaFoldDB" id="A0A6A6JVJ8"/>
<keyword evidence="2" id="KW-1185">Reference proteome</keyword>